<gene>
    <name evidence="2" type="ORF">ETH_00004435</name>
</gene>
<dbReference type="OrthoDB" id="347646at2759"/>
<evidence type="ECO:0000313" key="3">
    <source>
        <dbReference type="Proteomes" id="UP000030747"/>
    </source>
</evidence>
<dbReference type="RefSeq" id="XP_013234835.1">
    <property type="nucleotide sequence ID" value="XM_013379381.1"/>
</dbReference>
<name>U6L1N2_EIMTE</name>
<reference evidence="2" key="1">
    <citation type="submission" date="2013-10" db="EMBL/GenBank/DDBJ databases">
        <title>Genomic analysis of the causative agents of coccidiosis in chickens.</title>
        <authorList>
            <person name="Reid A.J."/>
            <person name="Blake D."/>
            <person name="Billington K."/>
            <person name="Browne H."/>
            <person name="Dunn M."/>
            <person name="Hung S."/>
            <person name="Kawahara F."/>
            <person name="Miranda-Saavedra D."/>
            <person name="Mourier T."/>
            <person name="Nagra H."/>
            <person name="Otto T.D."/>
            <person name="Rawlings N."/>
            <person name="Sanchez A."/>
            <person name="Sanders M."/>
            <person name="Subramaniam C."/>
            <person name="Tay Y."/>
            <person name="Dear P."/>
            <person name="Doerig C."/>
            <person name="Gruber A."/>
            <person name="Parkinson J."/>
            <person name="Shirley M."/>
            <person name="Wan K.L."/>
            <person name="Berriman M."/>
            <person name="Tomley F."/>
            <person name="Pain A."/>
        </authorList>
    </citation>
    <scope>NUCLEOTIDE SEQUENCE [LARGE SCALE GENOMIC DNA]</scope>
    <source>
        <strain evidence="2">Houghton</strain>
    </source>
</reference>
<proteinExistence type="predicted"/>
<sequence>MKSARAPVLAAALVAFLHTPAFGVKLGSSPQLHLRPASFAESQSEAEATQTIQNALSLLGDEEGGVHREIMKAVTPALKSLFHATAVSIRPQIEEECKRIVEDFAKHEQQHEEEEGDEDRGSRYPEDCTAVACVRVWVAVFNPDDFSFSEQQQQTSQQQQQQQQQQQEVQFWDSLKKHLGSVARMASPLIQKVAEKFGPEIAKLGKKAAPVFAHSIRLLLRDACTDAEAKAGVEAQAD</sequence>
<accession>U6L1N2</accession>
<feature type="chain" id="PRO_5004673976" evidence="1">
    <location>
        <begin position="24"/>
        <end position="238"/>
    </location>
</feature>
<dbReference type="OMA" id="QDECTRI"/>
<protein>
    <submittedName>
        <fullName evidence="2">Uncharacterized protein</fullName>
    </submittedName>
</protein>
<dbReference type="AlphaFoldDB" id="U6L1N2"/>
<dbReference type="GeneID" id="25250095"/>
<dbReference type="VEuPathDB" id="ToxoDB:ETH_00004435"/>
<dbReference type="EMBL" id="HG676517">
    <property type="protein sequence ID" value="CDJ44086.1"/>
    <property type="molecule type" value="Genomic_DNA"/>
</dbReference>
<dbReference type="VEuPathDB" id="ToxoDB:ETH2_0413800"/>
<evidence type="ECO:0000313" key="2">
    <source>
        <dbReference type="EMBL" id="CDJ44086.1"/>
    </source>
</evidence>
<keyword evidence="1" id="KW-0732">Signal</keyword>
<feature type="signal peptide" evidence="1">
    <location>
        <begin position="1"/>
        <end position="23"/>
    </location>
</feature>
<organism evidence="2 3">
    <name type="scientific">Eimeria tenella</name>
    <name type="common">Coccidian parasite</name>
    <dbReference type="NCBI Taxonomy" id="5802"/>
    <lineage>
        <taxon>Eukaryota</taxon>
        <taxon>Sar</taxon>
        <taxon>Alveolata</taxon>
        <taxon>Apicomplexa</taxon>
        <taxon>Conoidasida</taxon>
        <taxon>Coccidia</taxon>
        <taxon>Eucoccidiorida</taxon>
        <taxon>Eimeriorina</taxon>
        <taxon>Eimeriidae</taxon>
        <taxon>Eimeria</taxon>
    </lineage>
</organism>
<dbReference type="Proteomes" id="UP000030747">
    <property type="component" value="Unassembled WGS sequence"/>
</dbReference>
<evidence type="ECO:0000256" key="1">
    <source>
        <dbReference type="SAM" id="SignalP"/>
    </source>
</evidence>
<reference evidence="2" key="2">
    <citation type="submission" date="2013-10" db="EMBL/GenBank/DDBJ databases">
        <authorList>
            <person name="Aslett M."/>
        </authorList>
    </citation>
    <scope>NUCLEOTIDE SEQUENCE [LARGE SCALE GENOMIC DNA]</scope>
    <source>
        <strain evidence="2">Houghton</strain>
    </source>
</reference>
<keyword evidence="3" id="KW-1185">Reference proteome</keyword>